<dbReference type="InterPro" id="IPR052722">
    <property type="entry name" value="PgpH_phosphodiesterase"/>
</dbReference>
<dbReference type="EMBL" id="DTIY01000013">
    <property type="protein sequence ID" value="HGY38521.1"/>
    <property type="molecule type" value="Genomic_DNA"/>
</dbReference>
<feature type="domain" description="HD" evidence="2">
    <location>
        <begin position="474"/>
        <end position="618"/>
    </location>
</feature>
<feature type="transmembrane region" description="Helical" evidence="1">
    <location>
        <begin position="266"/>
        <end position="284"/>
    </location>
</feature>
<protein>
    <submittedName>
        <fullName evidence="3">HDIG domain-containing protein</fullName>
    </submittedName>
</protein>
<feature type="transmembrane region" description="Helical" evidence="1">
    <location>
        <begin position="419"/>
        <end position="441"/>
    </location>
</feature>
<dbReference type="Gene3D" id="1.10.3210.10">
    <property type="entry name" value="Hypothetical protein af1432"/>
    <property type="match status" value="1"/>
</dbReference>
<dbReference type="PANTHER" id="PTHR36442">
    <property type="entry name" value="CYCLIC-DI-AMP PHOSPHODIESTERASE PGPH"/>
    <property type="match status" value="1"/>
</dbReference>
<dbReference type="PROSITE" id="PS51831">
    <property type="entry name" value="HD"/>
    <property type="match status" value="1"/>
</dbReference>
<sequence length="690" mass="77477">MSALRRIWPGGSTFLSPRFSSFLAYGSLLFALLGSTLLVPGNEIREGQLATRDIVAPENVEIVDVLATEKRRGEILAGIPPVYRVDEGVVRQVKEEMDGFFVGLEGIRAAALSPLPEVVENFSRKWDVTENTVRWLLEAPKEAYEAVRGLLYDLFATRFFTQPVRREELARVFLEMNTEIEKAGLPGEAMWVAGVLVTRFLRPNAVVDEVKTQEKRAQILASLEPVRRVIRRGEVLLRRGDIVTREHLQALEALGMVGESRRFLKALSLGIFIAGVVVLEYLYLRRFAPLFLGDNTLLFMRLMTVCGILVLHLLTLRVSPVFLVAGAIPLVLLTLAGWEVALGESLLLFPLLFWAWRMDLPGGLLLFVHLFSPVFLLGKKRAERKHFTRVGEMLALFCGVLGILFALQEGLSLWKALAFFVYGGSGGILASVVALGSVSLFEHTFHLTTEVRLMELLNPNHPLLKRLMLEAPGTYSHSLIVANLAEVAAEEIGANALLARAGAYYHDIGKLKRPQFFIENQTNLNRNVHERLSPYLSVRVIIGHVRDGLEIARKFRLPREVQGIIQSHHGRSVVRYFYEKALRMGGGNISRDVFRYPGPLPRTPEEAIVFLADSVEAAVRSMKDPTPRRIEMTVRNIIRAYLEDGQLDESSLTLRDINRIARRFVLFLNGMIHARVPYPEPVEESVHGKS</sequence>
<feature type="transmembrane region" description="Helical" evidence="1">
    <location>
        <begin position="360"/>
        <end position="378"/>
    </location>
</feature>
<dbReference type="InterPro" id="IPR006675">
    <property type="entry name" value="HDIG_dom"/>
</dbReference>
<organism evidence="3">
    <name type="scientific">Candidatus Caldatribacterium saccharofermentans</name>
    <dbReference type="NCBI Taxonomy" id="1454753"/>
    <lineage>
        <taxon>Bacteria</taxon>
        <taxon>Pseudomonadati</taxon>
        <taxon>Atribacterota</taxon>
        <taxon>Atribacteria</taxon>
        <taxon>Atribacterales</taxon>
        <taxon>Candidatus Caldatribacteriaceae</taxon>
        <taxon>Candidatus Caldatribacterium</taxon>
    </lineage>
</organism>
<dbReference type="SUPFAM" id="SSF109604">
    <property type="entry name" value="HD-domain/PDEase-like"/>
    <property type="match status" value="1"/>
</dbReference>
<dbReference type="PANTHER" id="PTHR36442:SF1">
    <property type="entry name" value="CYCLIC-DI-AMP PHOSPHODIESTERASE PGPH"/>
    <property type="match status" value="1"/>
</dbReference>
<reference evidence="3" key="1">
    <citation type="journal article" date="2020" name="mSystems">
        <title>Genome- and Community-Level Interaction Insights into Carbon Utilization and Element Cycling Functions of Hydrothermarchaeota in Hydrothermal Sediment.</title>
        <authorList>
            <person name="Zhou Z."/>
            <person name="Liu Y."/>
            <person name="Xu W."/>
            <person name="Pan J."/>
            <person name="Luo Z.H."/>
            <person name="Li M."/>
        </authorList>
    </citation>
    <scope>NUCLEOTIDE SEQUENCE [LARGE SCALE GENOMIC DNA]</scope>
    <source>
        <strain evidence="3">SpSt-82</strain>
    </source>
</reference>
<feature type="transmembrane region" description="Helical" evidence="1">
    <location>
        <begin position="296"/>
        <end position="314"/>
    </location>
</feature>
<evidence type="ECO:0000259" key="2">
    <source>
        <dbReference type="PROSITE" id="PS51831"/>
    </source>
</evidence>
<keyword evidence="1" id="KW-1133">Transmembrane helix</keyword>
<gene>
    <name evidence="3" type="ORF">ENW11_01745</name>
</gene>
<dbReference type="Pfam" id="PF01966">
    <property type="entry name" value="HD"/>
    <property type="match status" value="1"/>
</dbReference>
<keyword evidence="1" id="KW-0472">Membrane</keyword>
<dbReference type="InterPro" id="IPR011624">
    <property type="entry name" value="Metal-dep_PHydrolase_7TM_extra"/>
</dbReference>
<dbReference type="NCBIfam" id="TIGR00277">
    <property type="entry name" value="HDIG"/>
    <property type="match status" value="1"/>
</dbReference>
<dbReference type="CDD" id="cd00077">
    <property type="entry name" value="HDc"/>
    <property type="match status" value="1"/>
</dbReference>
<dbReference type="Pfam" id="PF07697">
    <property type="entry name" value="7TMR-HDED"/>
    <property type="match status" value="1"/>
</dbReference>
<dbReference type="InterPro" id="IPR003607">
    <property type="entry name" value="HD/PDEase_dom"/>
</dbReference>
<dbReference type="Pfam" id="PF07698">
    <property type="entry name" value="7TM-7TMR_HD"/>
    <property type="match status" value="1"/>
</dbReference>
<feature type="transmembrane region" description="Helical" evidence="1">
    <location>
        <begin position="321"/>
        <end position="340"/>
    </location>
</feature>
<feature type="transmembrane region" description="Helical" evidence="1">
    <location>
        <begin position="390"/>
        <end position="407"/>
    </location>
</feature>
<feature type="transmembrane region" description="Helical" evidence="1">
    <location>
        <begin position="20"/>
        <end position="39"/>
    </location>
</feature>
<dbReference type="SMART" id="SM00471">
    <property type="entry name" value="HDc"/>
    <property type="match status" value="1"/>
</dbReference>
<dbReference type="InterPro" id="IPR011621">
    <property type="entry name" value="Metal-dep_PHydrolase_7TM_intra"/>
</dbReference>
<name>A0A7V4TEU9_9BACT</name>
<dbReference type="InterPro" id="IPR006674">
    <property type="entry name" value="HD_domain"/>
</dbReference>
<keyword evidence="1" id="KW-0812">Transmembrane</keyword>
<proteinExistence type="predicted"/>
<evidence type="ECO:0000313" key="3">
    <source>
        <dbReference type="EMBL" id="HGY38521.1"/>
    </source>
</evidence>
<accession>A0A7V4TEU9</accession>
<evidence type="ECO:0000256" key="1">
    <source>
        <dbReference type="SAM" id="Phobius"/>
    </source>
</evidence>
<comment type="caution">
    <text evidence="3">The sequence shown here is derived from an EMBL/GenBank/DDBJ whole genome shotgun (WGS) entry which is preliminary data.</text>
</comment>
<dbReference type="AlphaFoldDB" id="A0A7V4TEU9"/>